<dbReference type="AlphaFoldDB" id="A0A699LAL8"/>
<reference evidence="1" key="1">
    <citation type="journal article" date="2019" name="Sci. Rep.">
        <title>Draft genome of Tanacetum cinerariifolium, the natural source of mosquito coil.</title>
        <authorList>
            <person name="Yamashiro T."/>
            <person name="Shiraishi A."/>
            <person name="Satake H."/>
            <person name="Nakayama K."/>
        </authorList>
    </citation>
    <scope>NUCLEOTIDE SEQUENCE</scope>
</reference>
<comment type="caution">
    <text evidence="1">The sequence shown here is derived from an EMBL/GenBank/DDBJ whole genome shotgun (WGS) entry which is preliminary data.</text>
</comment>
<evidence type="ECO:0008006" key="2">
    <source>
        <dbReference type="Google" id="ProtNLM"/>
    </source>
</evidence>
<gene>
    <name evidence="1" type="ORF">Tci_705377</name>
</gene>
<name>A0A699LAL8_TANCI</name>
<protein>
    <recommendedName>
        <fullName evidence="2">Reverse transcriptase domain-containing protein</fullName>
    </recommendedName>
</protein>
<accession>A0A699LAL8</accession>
<feature type="non-terminal residue" evidence="1">
    <location>
        <position position="1"/>
    </location>
</feature>
<sequence length="311" mass="35820">GYKRIVSKVFEDLYIIREELSEYNNSSSWNYPTFYDDEEHSVQYKEYLEKSPDAITPILPIEEPKYSLSMGYEHLSITPETELDEVTESSAKNLLPIPSEYEVTSDDENEHDVPIKDDSSPVFMTFANPLFDYNDDFTSNDDESLPDEDAPTEEFKEADFDLEEEIRFVENLLYDNSSPRPSKELNTKIADMIVESLSPSPIPVEDIDSLMDEIDLFLATDDLLPLRIKSDDYDSEGNIHFLEELLVDDSIPLPENESSNFDYHDDSSFLRPPPEPPDVEFYFDFEPNSGEVISAVMNNNDELIKDECFDP</sequence>
<proteinExistence type="predicted"/>
<evidence type="ECO:0000313" key="1">
    <source>
        <dbReference type="EMBL" id="GFB33406.1"/>
    </source>
</evidence>
<dbReference type="EMBL" id="BKCJ010604412">
    <property type="protein sequence ID" value="GFB33406.1"/>
    <property type="molecule type" value="Genomic_DNA"/>
</dbReference>
<organism evidence="1">
    <name type="scientific">Tanacetum cinerariifolium</name>
    <name type="common">Dalmatian daisy</name>
    <name type="synonym">Chrysanthemum cinerariifolium</name>
    <dbReference type="NCBI Taxonomy" id="118510"/>
    <lineage>
        <taxon>Eukaryota</taxon>
        <taxon>Viridiplantae</taxon>
        <taxon>Streptophyta</taxon>
        <taxon>Embryophyta</taxon>
        <taxon>Tracheophyta</taxon>
        <taxon>Spermatophyta</taxon>
        <taxon>Magnoliopsida</taxon>
        <taxon>eudicotyledons</taxon>
        <taxon>Gunneridae</taxon>
        <taxon>Pentapetalae</taxon>
        <taxon>asterids</taxon>
        <taxon>campanulids</taxon>
        <taxon>Asterales</taxon>
        <taxon>Asteraceae</taxon>
        <taxon>Asteroideae</taxon>
        <taxon>Anthemideae</taxon>
        <taxon>Anthemidinae</taxon>
        <taxon>Tanacetum</taxon>
    </lineage>
</organism>